<dbReference type="Pfam" id="PF12637">
    <property type="entry name" value="TSCPD"/>
    <property type="match status" value="1"/>
</dbReference>
<accession>A0A023D5Y2</accession>
<comment type="similarity">
    <text evidence="1">Belongs to the ribonucleoside diphosphate reductase class-2 family.</text>
</comment>
<keyword evidence="3" id="KW-0237">DNA synthesis</keyword>
<evidence type="ECO:0000256" key="6">
    <source>
        <dbReference type="SAM" id="MobiDB-lite"/>
    </source>
</evidence>
<dbReference type="GO" id="GO:0000166">
    <property type="term" value="F:nucleotide binding"/>
    <property type="evidence" value="ECO:0007669"/>
    <property type="project" value="UniProtKB-KW"/>
</dbReference>
<name>A0A023D5Y2_ACIMT</name>
<proteinExistence type="inferred from homology"/>
<feature type="domain" description="TSCPD" evidence="7">
    <location>
        <begin position="360"/>
        <end position="466"/>
    </location>
</feature>
<evidence type="ECO:0000256" key="1">
    <source>
        <dbReference type="ARBA" id="ARBA00007405"/>
    </source>
</evidence>
<gene>
    <name evidence="8" type="ORF">Amme_049_009</name>
</gene>
<evidence type="ECO:0000256" key="5">
    <source>
        <dbReference type="ARBA" id="ARBA00047754"/>
    </source>
</evidence>
<dbReference type="RefSeq" id="WP_239641656.1">
    <property type="nucleotide sequence ID" value="NZ_BAND01000049.1"/>
</dbReference>
<dbReference type="AlphaFoldDB" id="A0A023D5Y2"/>
<comment type="caution">
    <text evidence="8">The sequence shown here is derived from an EMBL/GenBank/DDBJ whole genome shotgun (WGS) entry which is preliminary data.</text>
</comment>
<dbReference type="EMBL" id="BAND01000049">
    <property type="protein sequence ID" value="GAJ29155.1"/>
    <property type="molecule type" value="Genomic_DNA"/>
</dbReference>
<protein>
    <recommendedName>
        <fullName evidence="2">ribonucleoside-diphosphate reductase</fullName>
        <ecNumber evidence="2">1.17.4.1</ecNumber>
    </recommendedName>
</protein>
<reference evidence="9" key="1">
    <citation type="journal article" date="2014" name="FEMS Microbiol. Lett.">
        <title>Draft Genomic DNA Sequence of the Facultatively Methylotrophic Bacterium Acidomonas methanolica type strain MB58.</title>
        <authorList>
            <person name="Higashiura N."/>
            <person name="Hadano H."/>
            <person name="Hirakawa H."/>
            <person name="Matsutani M."/>
            <person name="Takabe S."/>
            <person name="Matsushita K."/>
            <person name="Azuma Y."/>
        </authorList>
    </citation>
    <scope>NUCLEOTIDE SEQUENCE [LARGE SCALE GENOMIC DNA]</scope>
    <source>
        <strain evidence="9">MB58</strain>
    </source>
</reference>
<evidence type="ECO:0000256" key="2">
    <source>
        <dbReference type="ARBA" id="ARBA00012274"/>
    </source>
</evidence>
<evidence type="ECO:0000256" key="3">
    <source>
        <dbReference type="ARBA" id="ARBA00022634"/>
    </source>
</evidence>
<reference evidence="8 9" key="2">
    <citation type="journal article" date="2014" name="FEMS Microbiol. Lett.">
        <title>Draft genomic DNA sequence of the facultatively methylotrophic bacterium Acidomonas methanolica type strain MB58.</title>
        <authorList>
            <person name="Higashiura N."/>
            <person name="Hadano H."/>
            <person name="Hirakawa H."/>
            <person name="Matsutani M."/>
            <person name="Takabe S."/>
            <person name="Matsushita K."/>
            <person name="Azuma Y."/>
        </authorList>
    </citation>
    <scope>NUCLEOTIDE SEQUENCE [LARGE SCALE GENOMIC DNA]</scope>
    <source>
        <strain evidence="8 9">MB58</strain>
    </source>
</reference>
<keyword evidence="9" id="KW-1185">Reference proteome</keyword>
<keyword evidence="4" id="KW-0547">Nucleotide-binding</keyword>
<dbReference type="GO" id="GO:0004748">
    <property type="term" value="F:ribonucleoside-diphosphate reductase activity, thioredoxin disulfide as acceptor"/>
    <property type="evidence" value="ECO:0007669"/>
    <property type="project" value="UniProtKB-EC"/>
</dbReference>
<dbReference type="EC" id="1.17.4.1" evidence="2"/>
<organism evidence="8 9">
    <name type="scientific">Acidomonas methanolica NBRC 104435</name>
    <dbReference type="NCBI Taxonomy" id="1231351"/>
    <lineage>
        <taxon>Bacteria</taxon>
        <taxon>Pseudomonadati</taxon>
        <taxon>Pseudomonadota</taxon>
        <taxon>Alphaproteobacteria</taxon>
        <taxon>Acetobacterales</taxon>
        <taxon>Acetobacteraceae</taxon>
        <taxon>Acidomonas</taxon>
    </lineage>
</organism>
<comment type="catalytic activity">
    <reaction evidence="5">
        <text>a 2'-deoxyribonucleoside 5'-diphosphate + [thioredoxin]-disulfide + H2O = a ribonucleoside 5'-diphosphate + [thioredoxin]-dithiol</text>
        <dbReference type="Rhea" id="RHEA:23252"/>
        <dbReference type="Rhea" id="RHEA-COMP:10698"/>
        <dbReference type="Rhea" id="RHEA-COMP:10700"/>
        <dbReference type="ChEBI" id="CHEBI:15377"/>
        <dbReference type="ChEBI" id="CHEBI:29950"/>
        <dbReference type="ChEBI" id="CHEBI:50058"/>
        <dbReference type="ChEBI" id="CHEBI:57930"/>
        <dbReference type="ChEBI" id="CHEBI:73316"/>
        <dbReference type="EC" id="1.17.4.1"/>
    </reaction>
</comment>
<dbReference type="GO" id="GO:0071897">
    <property type="term" value="P:DNA biosynthetic process"/>
    <property type="evidence" value="ECO:0007669"/>
    <property type="project" value="UniProtKB-KW"/>
</dbReference>
<evidence type="ECO:0000313" key="9">
    <source>
        <dbReference type="Proteomes" id="UP000019760"/>
    </source>
</evidence>
<dbReference type="InterPro" id="IPR024434">
    <property type="entry name" value="TSCPD_dom"/>
</dbReference>
<evidence type="ECO:0000259" key="7">
    <source>
        <dbReference type="Pfam" id="PF12637"/>
    </source>
</evidence>
<evidence type="ECO:0000256" key="4">
    <source>
        <dbReference type="ARBA" id="ARBA00022741"/>
    </source>
</evidence>
<dbReference type="Proteomes" id="UP000019760">
    <property type="component" value="Unassembled WGS sequence"/>
</dbReference>
<sequence>MRTTQVTADPDDPIIQPVTLPAAWEDEAASALLLLASPADRTGGAPLLLATEAMRWLTEIESLTGLKNATRGLACLLLMRQLAPTAPLWLGQRDRRPGFVVNLAAFVFDGAFAGDAFLAAIRLACDVLRKLHTAMADSLNAELPLFDLPPINAAPPGKGETAPLGEGPAGMLLLTNLDACLAQMGLDYDSETGRDAACTLVWIATALARQGSGPVPLPPATCPAADLAALAAQIRDEAASFDMIERRAAVETAFSTSGPVDALLGVEACGLAPIFSPLQADGTLRPSTLARLAHRGYTPETALAAALAGETPLRLPGPDAQLAMHRALAGFVDRMPARPNPIARPVPRAGLERGVRRPLPARHTGFTQRASVGGHKLFLRTGEYEDGTLGEVAIIPVRESAMVRGLLDSIGQAVSIGLQYGAPLEDYIARFAHTRFGPGGTVEGDPVAAYATSLLDYAFRALSDAYLGRRLPDAAPEATGEAGADPLLPLGMPEVPRRPPGLRLVG</sequence>
<evidence type="ECO:0000313" key="8">
    <source>
        <dbReference type="EMBL" id="GAJ29155.1"/>
    </source>
</evidence>
<feature type="region of interest" description="Disordered" evidence="6">
    <location>
        <begin position="475"/>
        <end position="506"/>
    </location>
</feature>